<proteinExistence type="predicted"/>
<evidence type="ECO:0000313" key="2">
    <source>
        <dbReference type="EMBL" id="KNE67018.1"/>
    </source>
</evidence>
<evidence type="ECO:0000313" key="3">
    <source>
        <dbReference type="Proteomes" id="UP000054350"/>
    </source>
</evidence>
<feature type="region of interest" description="Disordered" evidence="1">
    <location>
        <begin position="21"/>
        <end position="56"/>
    </location>
</feature>
<name>A0A0L0SWU4_ALLM3</name>
<evidence type="ECO:0000256" key="1">
    <source>
        <dbReference type="SAM" id="MobiDB-lite"/>
    </source>
</evidence>
<keyword evidence="3" id="KW-1185">Reference proteome</keyword>
<reference evidence="2 3" key="1">
    <citation type="submission" date="2009-11" db="EMBL/GenBank/DDBJ databases">
        <title>Annotation of Allomyces macrogynus ATCC 38327.</title>
        <authorList>
            <consortium name="The Broad Institute Genome Sequencing Platform"/>
            <person name="Russ C."/>
            <person name="Cuomo C."/>
            <person name="Burger G."/>
            <person name="Gray M.W."/>
            <person name="Holland P.W.H."/>
            <person name="King N."/>
            <person name="Lang F.B.F."/>
            <person name="Roger A.J."/>
            <person name="Ruiz-Trillo I."/>
            <person name="Young S.K."/>
            <person name="Zeng Q."/>
            <person name="Gargeya S."/>
            <person name="Fitzgerald M."/>
            <person name="Haas B."/>
            <person name="Abouelleil A."/>
            <person name="Alvarado L."/>
            <person name="Arachchi H.M."/>
            <person name="Berlin A."/>
            <person name="Chapman S.B."/>
            <person name="Gearin G."/>
            <person name="Goldberg J."/>
            <person name="Griggs A."/>
            <person name="Gujja S."/>
            <person name="Hansen M."/>
            <person name="Heiman D."/>
            <person name="Howarth C."/>
            <person name="Larimer J."/>
            <person name="Lui A."/>
            <person name="MacDonald P.J.P."/>
            <person name="McCowen C."/>
            <person name="Montmayeur A."/>
            <person name="Murphy C."/>
            <person name="Neiman D."/>
            <person name="Pearson M."/>
            <person name="Priest M."/>
            <person name="Roberts A."/>
            <person name="Saif S."/>
            <person name="Shea T."/>
            <person name="Sisk P."/>
            <person name="Stolte C."/>
            <person name="Sykes S."/>
            <person name="Wortman J."/>
            <person name="Nusbaum C."/>
            <person name="Birren B."/>
        </authorList>
    </citation>
    <scope>NUCLEOTIDE SEQUENCE [LARGE SCALE GENOMIC DNA]</scope>
    <source>
        <strain evidence="2 3">ATCC 38327</strain>
    </source>
</reference>
<accession>A0A0L0SWU4</accession>
<dbReference type="Proteomes" id="UP000054350">
    <property type="component" value="Unassembled WGS sequence"/>
</dbReference>
<reference evidence="3" key="2">
    <citation type="submission" date="2009-11" db="EMBL/GenBank/DDBJ databases">
        <title>The Genome Sequence of Allomyces macrogynus strain ATCC 38327.</title>
        <authorList>
            <consortium name="The Broad Institute Genome Sequencing Platform"/>
            <person name="Russ C."/>
            <person name="Cuomo C."/>
            <person name="Shea T."/>
            <person name="Young S.K."/>
            <person name="Zeng Q."/>
            <person name="Koehrsen M."/>
            <person name="Haas B."/>
            <person name="Borodovsky M."/>
            <person name="Guigo R."/>
            <person name="Alvarado L."/>
            <person name="Berlin A."/>
            <person name="Borenstein D."/>
            <person name="Chen Z."/>
            <person name="Engels R."/>
            <person name="Freedman E."/>
            <person name="Gellesch M."/>
            <person name="Goldberg J."/>
            <person name="Griggs A."/>
            <person name="Gujja S."/>
            <person name="Heiman D."/>
            <person name="Hepburn T."/>
            <person name="Howarth C."/>
            <person name="Jen D."/>
            <person name="Larson L."/>
            <person name="Lewis B."/>
            <person name="Mehta T."/>
            <person name="Park D."/>
            <person name="Pearson M."/>
            <person name="Roberts A."/>
            <person name="Saif S."/>
            <person name="Shenoy N."/>
            <person name="Sisk P."/>
            <person name="Stolte C."/>
            <person name="Sykes S."/>
            <person name="Walk T."/>
            <person name="White J."/>
            <person name="Yandava C."/>
            <person name="Burger G."/>
            <person name="Gray M.W."/>
            <person name="Holland P.W.H."/>
            <person name="King N."/>
            <person name="Lang F.B.F."/>
            <person name="Roger A.J."/>
            <person name="Ruiz-Trillo I."/>
            <person name="Lander E."/>
            <person name="Nusbaum C."/>
        </authorList>
    </citation>
    <scope>NUCLEOTIDE SEQUENCE [LARGE SCALE GENOMIC DNA]</scope>
    <source>
        <strain evidence="3">ATCC 38327</strain>
    </source>
</reference>
<organism evidence="2 3">
    <name type="scientific">Allomyces macrogynus (strain ATCC 38327)</name>
    <name type="common">Allomyces javanicus var. macrogynus</name>
    <dbReference type="NCBI Taxonomy" id="578462"/>
    <lineage>
        <taxon>Eukaryota</taxon>
        <taxon>Fungi</taxon>
        <taxon>Fungi incertae sedis</taxon>
        <taxon>Blastocladiomycota</taxon>
        <taxon>Blastocladiomycetes</taxon>
        <taxon>Blastocladiales</taxon>
        <taxon>Blastocladiaceae</taxon>
        <taxon>Allomyces</taxon>
    </lineage>
</organism>
<protein>
    <submittedName>
        <fullName evidence="2">Uncharacterized protein</fullName>
    </submittedName>
</protein>
<dbReference type="EMBL" id="GG745351">
    <property type="protein sequence ID" value="KNE67018.1"/>
    <property type="molecule type" value="Genomic_DNA"/>
</dbReference>
<feature type="compositionally biased region" description="Pro residues" evidence="1">
    <location>
        <begin position="21"/>
        <end position="33"/>
    </location>
</feature>
<dbReference type="AlphaFoldDB" id="A0A0L0SWU4"/>
<gene>
    <name evidence="2" type="ORF">AMAG_19567</name>
</gene>
<dbReference type="VEuPathDB" id="FungiDB:AMAG_19567"/>
<sequence length="106" mass="10743">MPTATPPVRAAAVPAAAPVPVALPAPAPAPAPVPAADAAADADARDDDDLGSEGDKPKRQYYIFNKLTYELMVASLVAGPRGARWGTARPEASPPLDAICAALRGC</sequence>